<proteinExistence type="predicted"/>
<dbReference type="PROSITE" id="PS50853">
    <property type="entry name" value="FN3"/>
    <property type="match status" value="1"/>
</dbReference>
<dbReference type="EMBL" id="CAIIXF020000058">
    <property type="protein sequence ID" value="CAH1802736.1"/>
    <property type="molecule type" value="Genomic_DNA"/>
</dbReference>
<evidence type="ECO:0000256" key="2">
    <source>
        <dbReference type="ARBA" id="ARBA00023319"/>
    </source>
</evidence>
<evidence type="ECO:0000313" key="4">
    <source>
        <dbReference type="Proteomes" id="UP000749559"/>
    </source>
</evidence>
<dbReference type="SUPFAM" id="SSF49265">
    <property type="entry name" value="Fibronectin type III"/>
    <property type="match status" value="1"/>
</dbReference>
<dbReference type="AlphaFoldDB" id="A0A8J1UKG7"/>
<dbReference type="InterPro" id="IPR036116">
    <property type="entry name" value="FN3_sf"/>
</dbReference>
<sequence>DVPGPPDAPIISEIFKDSCQATWSPPESDGGAPIIGYHIERRQATSTRWVKVNTDVIEELTMKATGLNEGMDYEFRVAAENKAGIGKYSPPSKPFKAKDPWG</sequence>
<keyword evidence="2" id="KW-0393">Immunoglobulin domain</keyword>
<keyword evidence="4" id="KW-1185">Reference proteome</keyword>
<name>A0A8J1UKG7_OWEFU</name>
<dbReference type="InterPro" id="IPR003961">
    <property type="entry name" value="FN3_dom"/>
</dbReference>
<dbReference type="GO" id="GO:0048738">
    <property type="term" value="P:cardiac muscle tissue development"/>
    <property type="evidence" value="ECO:0007669"/>
    <property type="project" value="TreeGrafter"/>
</dbReference>
<dbReference type="InterPro" id="IPR013783">
    <property type="entry name" value="Ig-like_fold"/>
</dbReference>
<gene>
    <name evidence="3" type="ORF">OFUS_LOCUS26385</name>
</gene>
<dbReference type="OrthoDB" id="6136057at2759"/>
<feature type="non-terminal residue" evidence="3">
    <location>
        <position position="102"/>
    </location>
</feature>
<evidence type="ECO:0000256" key="1">
    <source>
        <dbReference type="ARBA" id="ARBA00022737"/>
    </source>
</evidence>
<dbReference type="GO" id="GO:0045214">
    <property type="term" value="P:sarcomere organization"/>
    <property type="evidence" value="ECO:0007669"/>
    <property type="project" value="TreeGrafter"/>
</dbReference>
<dbReference type="GO" id="GO:0031430">
    <property type="term" value="C:M band"/>
    <property type="evidence" value="ECO:0007669"/>
    <property type="project" value="TreeGrafter"/>
</dbReference>
<organism evidence="3 4">
    <name type="scientific">Owenia fusiformis</name>
    <name type="common">Polychaete worm</name>
    <dbReference type="NCBI Taxonomy" id="6347"/>
    <lineage>
        <taxon>Eukaryota</taxon>
        <taxon>Metazoa</taxon>
        <taxon>Spiralia</taxon>
        <taxon>Lophotrochozoa</taxon>
        <taxon>Annelida</taxon>
        <taxon>Polychaeta</taxon>
        <taxon>Sedentaria</taxon>
        <taxon>Canalipalpata</taxon>
        <taxon>Sabellida</taxon>
        <taxon>Oweniida</taxon>
        <taxon>Oweniidae</taxon>
        <taxon>Owenia</taxon>
    </lineage>
</organism>
<comment type="caution">
    <text evidence="3">The sequence shown here is derived from an EMBL/GenBank/DDBJ whole genome shotgun (WGS) entry which is preliminary data.</text>
</comment>
<dbReference type="GO" id="GO:0008307">
    <property type="term" value="F:structural constituent of muscle"/>
    <property type="evidence" value="ECO:0007669"/>
    <property type="project" value="TreeGrafter"/>
</dbReference>
<dbReference type="PRINTS" id="PR00014">
    <property type="entry name" value="FNTYPEIII"/>
</dbReference>
<dbReference type="CDD" id="cd00063">
    <property type="entry name" value="FN3"/>
    <property type="match status" value="1"/>
</dbReference>
<dbReference type="PANTHER" id="PTHR14340:SF13">
    <property type="entry name" value="TITIN"/>
    <property type="match status" value="1"/>
</dbReference>
<protein>
    <submittedName>
        <fullName evidence="3">Uncharacterized protein</fullName>
    </submittedName>
</protein>
<reference evidence="3" key="1">
    <citation type="submission" date="2022-03" db="EMBL/GenBank/DDBJ databases">
        <authorList>
            <person name="Martin C."/>
        </authorList>
    </citation>
    <scope>NUCLEOTIDE SEQUENCE</scope>
</reference>
<dbReference type="FunFam" id="2.60.40.10:FF:000034">
    <property type="entry name" value="Titin isoform A"/>
    <property type="match status" value="1"/>
</dbReference>
<dbReference type="Gene3D" id="2.60.40.10">
    <property type="entry name" value="Immunoglobulins"/>
    <property type="match status" value="1"/>
</dbReference>
<keyword evidence="1" id="KW-0677">Repeat</keyword>
<accession>A0A8J1UKG7</accession>
<dbReference type="Proteomes" id="UP000749559">
    <property type="component" value="Unassembled WGS sequence"/>
</dbReference>
<dbReference type="SMART" id="SM00060">
    <property type="entry name" value="FN3"/>
    <property type="match status" value="1"/>
</dbReference>
<evidence type="ECO:0000313" key="3">
    <source>
        <dbReference type="EMBL" id="CAH1802736.1"/>
    </source>
</evidence>
<dbReference type="PANTHER" id="PTHR14340">
    <property type="entry name" value="MICROFIBRIL-ASSOCIATED GLYCOPROTEIN 3"/>
    <property type="match status" value="1"/>
</dbReference>
<dbReference type="Pfam" id="PF00041">
    <property type="entry name" value="fn3"/>
    <property type="match status" value="1"/>
</dbReference>
<feature type="non-terminal residue" evidence="3">
    <location>
        <position position="1"/>
    </location>
</feature>